<dbReference type="KEGG" id="xho:A9255_13330"/>
<dbReference type="OrthoDB" id="6442546at2"/>
<keyword evidence="3" id="KW-1185">Reference proteome</keyword>
<reference evidence="1 3" key="1">
    <citation type="submission" date="2016-06" db="EMBL/GenBank/DDBJ databases">
        <title>Bacterial characters and pathogenicity of Xenorhabdus hominickii from an entomopathogenic nematode, Steinernema monticolum.</title>
        <authorList>
            <person name="Park Y."/>
            <person name="Kim Y."/>
        </authorList>
    </citation>
    <scope>NUCLEOTIDE SEQUENCE [LARGE SCALE GENOMIC DNA]</scope>
    <source>
        <strain evidence="1 3">ANU1</strain>
    </source>
</reference>
<evidence type="ECO:0000313" key="2">
    <source>
        <dbReference type="EMBL" id="PHM57400.1"/>
    </source>
</evidence>
<dbReference type="EMBL" id="NJAI01000001">
    <property type="protein sequence ID" value="PHM57400.1"/>
    <property type="molecule type" value="Genomic_DNA"/>
</dbReference>
<sequence length="197" mass="23119">MRDLKYYPEGFYTFEDKYRGIKRLNVYGHSGYYENGFMLCLDVNGHNIGKTPQGLFEILYPLKLKRFRYLRLLLCNSASGDENSFACHFSKLCPHTYVEGYIGNVRTRRIVYDPAGKQFNTDTDPHNPRVMNSLFQIGFVRKVHSFGYPQEFTDRFRHSVNTLRRNIDTYEPLDPDTPHESVWYYGGTKITDNSQIP</sequence>
<dbReference type="AlphaFoldDB" id="A0A2G0QDV3"/>
<dbReference type="Proteomes" id="UP000094600">
    <property type="component" value="Chromosome"/>
</dbReference>
<gene>
    <name evidence="1" type="ORF">A9255_13330</name>
    <name evidence="2" type="ORF">Xhom_00367</name>
</gene>
<dbReference type="RefSeq" id="WP_069317145.1">
    <property type="nucleotide sequence ID" value="NZ_CAWNQJ010000001.1"/>
</dbReference>
<proteinExistence type="predicted"/>
<organism evidence="2 4">
    <name type="scientific">Xenorhabdus hominickii</name>
    <dbReference type="NCBI Taxonomy" id="351679"/>
    <lineage>
        <taxon>Bacteria</taxon>
        <taxon>Pseudomonadati</taxon>
        <taxon>Pseudomonadota</taxon>
        <taxon>Gammaproteobacteria</taxon>
        <taxon>Enterobacterales</taxon>
        <taxon>Morganellaceae</taxon>
        <taxon>Xenorhabdus</taxon>
    </lineage>
</organism>
<dbReference type="STRING" id="351679.A9255_13330"/>
<reference evidence="2 4" key="2">
    <citation type="journal article" date="2017" name="Nat. Microbiol.">
        <title>Natural product diversity associated with the nematode symbionts Photorhabdus and Xenorhabdus.</title>
        <authorList>
            <person name="Tobias N.J."/>
            <person name="Wolff H."/>
            <person name="Djahanschiri B."/>
            <person name="Grundmann F."/>
            <person name="Kronenwerth M."/>
            <person name="Shi Y.M."/>
            <person name="Simonyi S."/>
            <person name="Grun P."/>
            <person name="Shapiro-Ilan D."/>
            <person name="Pidot S.J."/>
            <person name="Stinear T.P."/>
            <person name="Ebersberger I."/>
            <person name="Bode H.B."/>
        </authorList>
    </citation>
    <scope>NUCLEOTIDE SEQUENCE [LARGE SCALE GENOMIC DNA]</scope>
    <source>
        <strain evidence="2 4">DSM 17903</strain>
    </source>
</reference>
<dbReference type="Proteomes" id="UP000225433">
    <property type="component" value="Unassembled WGS sequence"/>
</dbReference>
<evidence type="ECO:0000313" key="3">
    <source>
        <dbReference type="Proteomes" id="UP000094600"/>
    </source>
</evidence>
<evidence type="ECO:0000313" key="4">
    <source>
        <dbReference type="Proteomes" id="UP000225433"/>
    </source>
</evidence>
<protein>
    <submittedName>
        <fullName evidence="2">Uncharacterized protein</fullName>
    </submittedName>
</protein>
<accession>A0A2G0QDV3</accession>
<evidence type="ECO:0000313" key="1">
    <source>
        <dbReference type="EMBL" id="AOM41469.1"/>
    </source>
</evidence>
<dbReference type="EMBL" id="CP016176">
    <property type="protein sequence ID" value="AOM41469.1"/>
    <property type="molecule type" value="Genomic_DNA"/>
</dbReference>
<name>A0A2G0QDV3_XENHO</name>